<name>A0A7Z7VLJ8_VIBCL</name>
<reference evidence="2 3" key="1">
    <citation type="submission" date="2019-02" db="EMBL/GenBank/DDBJ databases">
        <title>Genomic plasticity associated with the antimicrobial resistance in Vibrio cholerae.</title>
        <authorList>
            <person name="Verma J."/>
            <person name="Bag S."/>
            <person name="Saha B."/>
            <person name="Kumar P."/>
            <person name="Ghosh T.S."/>
            <person name="Dayal M."/>
            <person name="Senapati T."/>
            <person name="Mehra S."/>
            <person name="Dey P."/>
            <person name="Desigamani A."/>
            <person name="Kumar D."/>
            <person name="Rana P."/>
            <person name="Kumar B."/>
            <person name="Maiti T.K."/>
            <person name="Sharma N.C."/>
            <person name="Bhadra R.K."/>
            <person name="Mutreja A."/>
            <person name="Nair G.B."/>
            <person name="Ramamurthy T."/>
            <person name="Das B."/>
        </authorList>
    </citation>
    <scope>NUCLEOTIDE SEQUENCE [LARGE SCALE GENOMIC DNA]</scope>
    <source>
        <strain evidence="2 3">IDH06781</strain>
    </source>
</reference>
<evidence type="ECO:0000313" key="3">
    <source>
        <dbReference type="Proteomes" id="UP000294145"/>
    </source>
</evidence>
<protein>
    <recommendedName>
        <fullName evidence="4">Lipoprotein</fullName>
    </recommendedName>
</protein>
<keyword evidence="1" id="KW-0732">Signal</keyword>
<proteinExistence type="predicted"/>
<sequence length="92" mass="10416">MKCITLSFLLVLVSSGCSSVNHDPVDTARYQYDRTLSLEDIAPVLPAYVDLPYERCDRTLLKSKPSVVAEINSQRDQRVYLIEGRKCVLPKN</sequence>
<organism evidence="2 3">
    <name type="scientific">Vibrio cholerae</name>
    <dbReference type="NCBI Taxonomy" id="666"/>
    <lineage>
        <taxon>Bacteria</taxon>
        <taxon>Pseudomonadati</taxon>
        <taxon>Pseudomonadota</taxon>
        <taxon>Gammaproteobacteria</taxon>
        <taxon>Vibrionales</taxon>
        <taxon>Vibrionaceae</taxon>
        <taxon>Vibrio</taxon>
    </lineage>
</organism>
<dbReference type="AlphaFoldDB" id="A0A7Z7VLJ8"/>
<dbReference type="EMBL" id="SISP01000020">
    <property type="protein sequence ID" value="TBM41288.1"/>
    <property type="molecule type" value="Genomic_DNA"/>
</dbReference>
<accession>A0A7Z7VLJ8</accession>
<evidence type="ECO:0000256" key="1">
    <source>
        <dbReference type="SAM" id="SignalP"/>
    </source>
</evidence>
<dbReference type="RefSeq" id="WP_154813802.1">
    <property type="nucleotide sequence ID" value="NZ_QEDI01000035.1"/>
</dbReference>
<feature type="signal peptide" evidence="1">
    <location>
        <begin position="1"/>
        <end position="22"/>
    </location>
</feature>
<gene>
    <name evidence="2" type="ORF">EYB64_11995</name>
</gene>
<evidence type="ECO:0008006" key="4">
    <source>
        <dbReference type="Google" id="ProtNLM"/>
    </source>
</evidence>
<comment type="caution">
    <text evidence="2">The sequence shown here is derived from an EMBL/GenBank/DDBJ whole genome shotgun (WGS) entry which is preliminary data.</text>
</comment>
<dbReference type="Proteomes" id="UP000294145">
    <property type="component" value="Unassembled WGS sequence"/>
</dbReference>
<feature type="chain" id="PRO_5030813718" description="Lipoprotein" evidence="1">
    <location>
        <begin position="23"/>
        <end position="92"/>
    </location>
</feature>
<evidence type="ECO:0000313" key="2">
    <source>
        <dbReference type="EMBL" id="TBM41288.1"/>
    </source>
</evidence>
<dbReference type="PROSITE" id="PS51257">
    <property type="entry name" value="PROKAR_LIPOPROTEIN"/>
    <property type="match status" value="1"/>
</dbReference>